<proteinExistence type="predicted"/>
<dbReference type="AlphaFoldDB" id="A0A1S6XP30"/>
<dbReference type="RefSeq" id="WP_078689449.1">
    <property type="nucleotide sequence ID" value="NZ_CP019789.1"/>
</dbReference>
<reference evidence="3" key="1">
    <citation type="journal article" date="2017" name="Genome Biol. Evol.">
        <title>Evolutionary Dynamics of Pathoadaptation Revealed by Three Independent Acquisitions of the VirB/D4 Type IV Secretion System in Bartonella.</title>
        <authorList>
            <person name="Harms A."/>
            <person name="Segers F.H."/>
            <person name="Quebatte M."/>
            <person name="Mistl C."/>
            <person name="Manfredi P."/>
            <person name="Korner J."/>
            <person name="Chomel B.B."/>
            <person name="Kosoy M."/>
            <person name="Maruyama S."/>
            <person name="Engel P."/>
            <person name="Dehio C."/>
        </authorList>
    </citation>
    <scope>NUCLEOTIDE SEQUENCE [LARGE SCALE GENOMIC DNA]</scope>
    <source>
        <strain evidence="3">R1</strain>
    </source>
</reference>
<dbReference type="Pfam" id="PF05662">
    <property type="entry name" value="YadA_stalk"/>
    <property type="match status" value="2"/>
</dbReference>
<evidence type="ECO:0000313" key="2">
    <source>
        <dbReference type="EMBL" id="AQX30241.1"/>
    </source>
</evidence>
<gene>
    <name evidence="2" type="ORF">BscR1v2_002910</name>
</gene>
<dbReference type="STRING" id="687861.BscR1v2_002910"/>
<organism evidence="2 3">
    <name type="scientific">Bartonella schoenbuchensis (strain DSM 13525 / NCTC 13165 / R1)</name>
    <dbReference type="NCBI Taxonomy" id="687861"/>
    <lineage>
        <taxon>Bacteria</taxon>
        <taxon>Pseudomonadati</taxon>
        <taxon>Pseudomonadota</taxon>
        <taxon>Alphaproteobacteria</taxon>
        <taxon>Hyphomicrobiales</taxon>
        <taxon>Bartonellaceae</taxon>
        <taxon>Bartonella</taxon>
    </lineage>
</organism>
<evidence type="ECO:0000313" key="3">
    <source>
        <dbReference type="Proteomes" id="UP000190811"/>
    </source>
</evidence>
<dbReference type="InterPro" id="IPR011049">
    <property type="entry name" value="Serralysin-like_metalloprot_C"/>
</dbReference>
<dbReference type="InterPro" id="IPR008635">
    <property type="entry name" value="Coiled_stalk_dom"/>
</dbReference>
<evidence type="ECO:0000259" key="1">
    <source>
        <dbReference type="Pfam" id="PF05662"/>
    </source>
</evidence>
<accession>A0A1S6XP30</accession>
<dbReference type="GO" id="GO:0019867">
    <property type="term" value="C:outer membrane"/>
    <property type="evidence" value="ECO:0007669"/>
    <property type="project" value="InterPro"/>
</dbReference>
<dbReference type="EMBL" id="CP019789">
    <property type="protein sequence ID" value="AQX30241.1"/>
    <property type="molecule type" value="Genomic_DNA"/>
</dbReference>
<name>A0A1S6XP30_BARSR</name>
<dbReference type="SUPFAM" id="SSF101967">
    <property type="entry name" value="Adhesin YadA, collagen-binding domain"/>
    <property type="match status" value="2"/>
</dbReference>
<sequence length="429" mass="44663">MKKVHITPKDKSFIAQRSSAEVSLVRAVSLGAVMATLLSSVSPVFASHLSSTGSTVQSAESIVQSVSAGVVSANVAHGRVGGRAGVANGDRSCGVDQIVSRSSSRLGKKVSAKEQYKKLTSNQLSDGSGDYSFESSCGADASVNALKSASARSLIDVDVAKGDWLLEENNTINWSVNTRSVNTTGARVAGGQTREKDTTATLCGNSPGNPKNVCIGELANVQNFYNSGGLALGMFSVSPSRVNGGLLVGGYDPVTGGALDIPNNPVWHATYDPVSFGDPDLRITRQIVGVAAGHEDTDAVNVAQLKALKEWTVQQKFGFYLSAGSGGMVHISDNDHIRFMVGDNIDVSLSSTDEQNLISFGLSQNVLVDSIGILQGGPKMDANGIDLAGERITNMARGSVEKGSTDAVTGAQLYEFKQDIEGLSSTVGV</sequence>
<feature type="domain" description="Trimeric autotransporter adhesin YadA-like stalk" evidence="1">
    <location>
        <begin position="391"/>
        <end position="422"/>
    </location>
</feature>
<feature type="domain" description="Trimeric autotransporter adhesin YadA-like stalk" evidence="1">
    <location>
        <begin position="286"/>
        <end position="309"/>
    </location>
</feature>
<dbReference type="Gene3D" id="2.150.10.10">
    <property type="entry name" value="Serralysin-like metalloprotease, C-terminal"/>
    <property type="match status" value="2"/>
</dbReference>
<protein>
    <submittedName>
        <fullName evidence="2">Coiled stalk of trimeric autotransporter adhesin</fullName>
    </submittedName>
</protein>
<dbReference type="Proteomes" id="UP000190811">
    <property type="component" value="Chromosome"/>
</dbReference>